<evidence type="ECO:0000313" key="9">
    <source>
        <dbReference type="EMBL" id="KAJ3486148.1"/>
    </source>
</evidence>
<feature type="region of interest" description="Disordered" evidence="6">
    <location>
        <begin position="755"/>
        <end position="802"/>
    </location>
</feature>
<dbReference type="InterPro" id="IPR036388">
    <property type="entry name" value="WH-like_DNA-bd_sf"/>
</dbReference>
<dbReference type="PANTHER" id="PTHR15180">
    <property type="entry name" value="GENERAL TRANSCRIPTION FACTOR 3C POLYPEPTIDE 1"/>
    <property type="match status" value="1"/>
</dbReference>
<dbReference type="InterPro" id="IPR007309">
    <property type="entry name" value="TFIIIC_Bblock-bd"/>
</dbReference>
<feature type="compositionally biased region" description="Acidic residues" evidence="6">
    <location>
        <begin position="558"/>
        <end position="570"/>
    </location>
</feature>
<comment type="caution">
    <text evidence="9">The sequence shown here is derived from an EMBL/GenBank/DDBJ whole genome shotgun (WGS) entry which is preliminary data.</text>
</comment>
<proteinExistence type="predicted"/>
<organism evidence="9 10">
    <name type="scientific">Meripilus lineatus</name>
    <dbReference type="NCBI Taxonomy" id="2056292"/>
    <lineage>
        <taxon>Eukaryota</taxon>
        <taxon>Fungi</taxon>
        <taxon>Dikarya</taxon>
        <taxon>Basidiomycota</taxon>
        <taxon>Agaricomycotina</taxon>
        <taxon>Agaricomycetes</taxon>
        <taxon>Polyporales</taxon>
        <taxon>Meripilaceae</taxon>
        <taxon>Meripilus</taxon>
    </lineage>
</organism>
<protein>
    <submittedName>
        <fullName evidence="9">Uncharacterized protein</fullName>
    </submittedName>
</protein>
<dbReference type="PANTHER" id="PTHR15180:SF1">
    <property type="entry name" value="GENERAL TRANSCRIPTION FACTOR 3C POLYPEPTIDE 1"/>
    <property type="match status" value="1"/>
</dbReference>
<dbReference type="GO" id="GO:0003677">
    <property type="term" value="F:DNA binding"/>
    <property type="evidence" value="ECO:0007669"/>
    <property type="project" value="UniProtKB-KW"/>
</dbReference>
<evidence type="ECO:0000256" key="5">
    <source>
        <dbReference type="ARBA" id="ARBA00023242"/>
    </source>
</evidence>
<keyword evidence="3" id="KW-0238">DNA-binding</keyword>
<feature type="domain" description="B-block binding subunit of TFIIIC" evidence="7">
    <location>
        <begin position="151"/>
        <end position="217"/>
    </location>
</feature>
<keyword evidence="4" id="KW-0804">Transcription</keyword>
<dbReference type="Proteomes" id="UP001212997">
    <property type="component" value="Unassembled WGS sequence"/>
</dbReference>
<evidence type="ECO:0000259" key="8">
    <source>
        <dbReference type="Pfam" id="PF20222"/>
    </source>
</evidence>
<keyword evidence="5" id="KW-0539">Nucleus</keyword>
<feature type="region of interest" description="Disordered" evidence="6">
    <location>
        <begin position="1442"/>
        <end position="1472"/>
    </location>
</feature>
<dbReference type="SUPFAM" id="SSF46785">
    <property type="entry name" value="Winged helix' DNA-binding domain"/>
    <property type="match status" value="1"/>
</dbReference>
<evidence type="ECO:0000259" key="7">
    <source>
        <dbReference type="Pfam" id="PF04182"/>
    </source>
</evidence>
<evidence type="ECO:0000313" key="10">
    <source>
        <dbReference type="Proteomes" id="UP001212997"/>
    </source>
</evidence>
<evidence type="ECO:0000256" key="2">
    <source>
        <dbReference type="ARBA" id="ARBA00022553"/>
    </source>
</evidence>
<feature type="region of interest" description="Disordered" evidence="6">
    <location>
        <begin position="498"/>
        <end position="662"/>
    </location>
</feature>
<feature type="compositionally biased region" description="Polar residues" evidence="6">
    <location>
        <begin position="756"/>
        <end position="779"/>
    </location>
</feature>
<feature type="compositionally biased region" description="Polar residues" evidence="6">
    <location>
        <begin position="1850"/>
        <end position="1860"/>
    </location>
</feature>
<feature type="region of interest" description="Disordered" evidence="6">
    <location>
        <begin position="1290"/>
        <end position="1313"/>
    </location>
</feature>
<name>A0AAD5YK36_9APHY</name>
<evidence type="ECO:0000256" key="1">
    <source>
        <dbReference type="ARBA" id="ARBA00004123"/>
    </source>
</evidence>
<dbReference type="EMBL" id="JANAWD010000130">
    <property type="protein sequence ID" value="KAJ3486148.1"/>
    <property type="molecule type" value="Genomic_DNA"/>
</dbReference>
<keyword evidence="10" id="KW-1185">Reference proteome</keyword>
<dbReference type="InterPro" id="IPR046488">
    <property type="entry name" value="Sfc3/Tfc3_C"/>
</dbReference>
<feature type="region of interest" description="Disordered" evidence="6">
    <location>
        <begin position="1837"/>
        <end position="1868"/>
    </location>
</feature>
<evidence type="ECO:0000256" key="4">
    <source>
        <dbReference type="ARBA" id="ARBA00023163"/>
    </source>
</evidence>
<feature type="compositionally biased region" description="Basic and acidic residues" evidence="6">
    <location>
        <begin position="1299"/>
        <end position="1313"/>
    </location>
</feature>
<dbReference type="GO" id="GO:0000127">
    <property type="term" value="C:transcription factor TFIIIC complex"/>
    <property type="evidence" value="ECO:0007669"/>
    <property type="project" value="InterPro"/>
</dbReference>
<accession>A0AAD5YK36</accession>
<dbReference type="InterPro" id="IPR044210">
    <property type="entry name" value="Tfc3-like"/>
</dbReference>
<dbReference type="GO" id="GO:0005634">
    <property type="term" value="C:nucleus"/>
    <property type="evidence" value="ECO:0007669"/>
    <property type="project" value="UniProtKB-SubCell"/>
</dbReference>
<dbReference type="GO" id="GO:0006384">
    <property type="term" value="P:transcription initiation at RNA polymerase III promoter"/>
    <property type="evidence" value="ECO:0007669"/>
    <property type="project" value="InterPro"/>
</dbReference>
<feature type="region of interest" description="Disordered" evidence="6">
    <location>
        <begin position="1395"/>
        <end position="1416"/>
    </location>
</feature>
<dbReference type="InterPro" id="IPR035625">
    <property type="entry name" value="Tfc3-like_eWH"/>
</dbReference>
<gene>
    <name evidence="9" type="ORF">NLI96_g4436</name>
</gene>
<dbReference type="Pfam" id="PF04182">
    <property type="entry name" value="B-block_TFIIIC"/>
    <property type="match status" value="1"/>
</dbReference>
<evidence type="ECO:0000256" key="6">
    <source>
        <dbReference type="SAM" id="MobiDB-lite"/>
    </source>
</evidence>
<feature type="domain" description="Transcription factor tau subunit sfc3/Tfc3 C-terminal" evidence="8">
    <location>
        <begin position="1472"/>
        <end position="1844"/>
    </location>
</feature>
<evidence type="ECO:0000256" key="3">
    <source>
        <dbReference type="ARBA" id="ARBA00023125"/>
    </source>
</evidence>
<dbReference type="CDD" id="cd16169">
    <property type="entry name" value="Tau138_eWH"/>
    <property type="match status" value="1"/>
</dbReference>
<dbReference type="Gene3D" id="1.10.10.10">
    <property type="entry name" value="Winged helix-like DNA-binding domain superfamily/Winged helix DNA-binding domain"/>
    <property type="match status" value="1"/>
</dbReference>
<keyword evidence="2" id="KW-0597">Phosphoprotein</keyword>
<comment type="subcellular location">
    <subcellularLocation>
        <location evidence="1">Nucleus</location>
    </subcellularLocation>
</comment>
<dbReference type="InterPro" id="IPR036390">
    <property type="entry name" value="WH_DNA-bd_sf"/>
</dbReference>
<dbReference type="GO" id="GO:0042791">
    <property type="term" value="P:5S class rRNA transcription by RNA polymerase III"/>
    <property type="evidence" value="ECO:0007669"/>
    <property type="project" value="TreeGrafter"/>
</dbReference>
<reference evidence="9" key="1">
    <citation type="submission" date="2022-07" db="EMBL/GenBank/DDBJ databases">
        <title>Genome Sequence of Physisporinus lineatus.</title>
        <authorList>
            <person name="Buettner E."/>
        </authorList>
    </citation>
    <scope>NUCLEOTIDE SEQUENCE</scope>
    <source>
        <strain evidence="9">VT162</strain>
    </source>
</reference>
<dbReference type="Pfam" id="PF20222">
    <property type="entry name" value="DUF6581"/>
    <property type="match status" value="1"/>
</dbReference>
<sequence length="2132" mass="236133">MDELVHHCVQELSFDGDLGCDVSRLRDFIVDFYAREASTKPQVVDDAFCAFVWSVVVQQPGVCIGTVPEGAHCEVHIAPQVSAKRKGKAKEGEDPEGNTNVGSLVVIPDAAVRPLDDLKREYGDGLRIAVDPKTSFQAITGSHIRPAKLTPMVYSCLQLVSRGREAGISVVDLSKKTGYDAKTCHYLVEKLVELGFIEKRKKSGVGSNLCIHKYFFERSAAWKTVVAEESEANAIDALKAELDDEGGVDDVTEGALPSSQITFDPIDLRHLSSTPLVRARVVRLLKNSPHNMHTTHNLLSTIGFANPNKTDRRFFATRLRELMAQGLIEKVQLPNVKRKGAMVTCLRLISPDEAPVNVAGPSEPGPNDEEDANDQQYLKANISLHKQILDLVHSSGTQGDLASSLCNFDKRIIELLLSRMEKYPPPPHLSDLAIAQISETYGRERRFRYFTLPNYRIVAEREKLEVSSYVDIDLSHAGGFMQVNEDQFYEDEREFITFVEGPNSEQPPSVRKPPKKKPTKNPILPDGTVKKGRPRKQVTIEEPVQKKGGKRKKKDVEVPEEGQDAIDDEQDKSPPTKRRRGKSSQASHEAIEDLPEEVPPPSQPEETPDTVTKKKRGRPRKQQPPVVVPQEEPPTPTPTRRRGRSAKTTLVPSPSEHDTVENVPLNVSMDVDLEVPHAPTEAAIIPLAVQPSVVQQETLVDRSEPPSLPPPPPPPPPMILTAFDGSEIPLDPILAAECLGTSRASTSLVPPLNESIRATNGSASSSQALKRSLPDSSTPEPRAKRAKSVVNEGARSKANISQSRREKEILRVISDNGGISNISSREFLEAHAVLVEFLSKNGEQVSTLAGSRIDKRTVDATLKTLESQGKIKLLTTIVPTSTGASRTVKVAYLPETSSEDLNVFLSDLSKNPQVPQAPSPVKTLTTPMEYGGVKVKAPVMLPSVVSLADRDTEPGGNAQRAEDLFRREEEVIRESLLTERGTLAQLYGFLPGKAARARELHLAVLRAFENGSGHLPGGVVSARERIIHLSGFCEDLPVATYCSIVSCLTHNEELVRLMGTSEGRQTPVSKLQSDLYNVLQSTRSRARSRILDLVEVLQALHLVVPLEVPNDAPGNYSVDPNGSHPLVYSQLDSEDTTSLRTISYWRFNTTAALHLWALSETDPTFWKDGSVDSHVAGSVFWKDLENASTSLGFCENHTSFLAQGVNPPDLPLGIIRTLRRPSSWRSTYCLSWYQSEYLKQDVDKTTGDTPLQDSIDGETRITRLSRVVSAPRDVVKHFFEREHERMVRDIEKARRKAKKNQEESRTKERAEEKKLLAQRAQEAKQQREKEFDDMVRRVHPEPPKGSIEIRIRRVRTRFMQSGGTDLKKWESEVVQAVEEAKIAAKKVIIGGSGTRSGTSLIGQASGSSGTGPSAHVQLPPPPPPAVIGNVPEKSVEDLIIQQGPVVAAKPKPAKKKKGKEKEAEEDTTDSRRRHRFQWNKDYDELARDASAVIKARCRDGKRLDWSALEQVFPSVPRNSVRQRITGLKALPGAETYFKRLEDKFYELWVRHRGTEVLPDEDPESVSNFNMVVHVKFLRNHVDKNALRVGFLESEQAVTVPLPTTIEEFESKFKVVEKSQSTPPWDFLWTLPSEEAREKSFIHEALTIGPSGLPPLPTYPSEKVYLADAALKVCHPLSRLRSRMALGTPSDKYDSEAAALMLKGIGEQNVKMASTELLDRGVLTKLVRDPSKPKPGRTLRISDANQNMLGGSLPRDLFSDAISFDELLSQPEPEDGPDWREWSLLAVDGDAAALIELVSENKVEFRVDTTHAQAARSTVDWNSKKADDDDIETSIQVRLTNPARPSPPQHPTTSPEITSLSKDTDTDIPMQDLPPACITTSEMTTDSASTHGKTIQGDLACCRKVSVKGLVDCIGCLAARTAEVLRGMSEEEARVARAVLGCVEESGGKGVAGHVLLSDSSLVGYAPRVVSKVIDVLSANERVPVVFWTGYNEVVLVSCAYLKEWSVVVFQDEERVERVFPRRWLDIRGTKMVDVWEAGLRAVMGLVLFHPGISQIEIRWRLKPVYDRQEINDLLGYLSREGYLVKSKNSVVSVSVSGCADDSDDQKLTRGLADDREEEIVWRVGAEKRWYQV</sequence>